<evidence type="ECO:0000313" key="3">
    <source>
        <dbReference type="Proteomes" id="UP000051587"/>
    </source>
</evidence>
<dbReference type="PROSITE" id="PS50887">
    <property type="entry name" value="GGDEF"/>
    <property type="match status" value="1"/>
</dbReference>
<dbReference type="SUPFAM" id="SSF55073">
    <property type="entry name" value="Nucleotide cyclase"/>
    <property type="match status" value="1"/>
</dbReference>
<feature type="domain" description="GGDEF" evidence="1">
    <location>
        <begin position="190"/>
        <end position="324"/>
    </location>
</feature>
<dbReference type="NCBIfam" id="TIGR00254">
    <property type="entry name" value="GGDEF"/>
    <property type="match status" value="1"/>
</dbReference>
<dbReference type="AlphaFoldDB" id="A0A0P1FC69"/>
<dbReference type="STRING" id="53501.SAMN04488043_11458"/>
<keyword evidence="2" id="KW-0808">Transferase</keyword>
<name>A0A0P1FC69_THAGE</name>
<dbReference type="FunFam" id="3.30.70.270:FF:000001">
    <property type="entry name" value="Diguanylate cyclase domain protein"/>
    <property type="match status" value="1"/>
</dbReference>
<dbReference type="PANTHER" id="PTHR46663">
    <property type="entry name" value="DIGUANYLATE CYCLASE DGCT-RELATED"/>
    <property type="match status" value="1"/>
</dbReference>
<accession>A0A0P1FC69</accession>
<sequence>MPTTCEIHLAQLLDTLVPMHLQLDTDGLITHVGPTLAKLRPGVALGGMSVFDLFDIQRPSNIGTMAALRTQAGAKLHLRFRSPPCTALKGVLSPFGDRVILNLSFGISVQDGIRDYALTASDFAPTDMTVEMLYLFEAKSAAMDASRRLNARLQGAKIAAEEQAFTDTLTGLKNRRAMDHVLARLTESRAAFALLHLDLDFFKQINDTMGHAAGDRVLQKVARIMVELTRQQDTVVRYGGDEFVLILAGPTDKQVLQSVAERLIARLEQPILIDGQPCAVSASIGIVRSVDYDRPDPIQMLSDADAALYVSKRGGRAQLHFHGAE</sequence>
<dbReference type="Pfam" id="PF00990">
    <property type="entry name" value="GGDEF"/>
    <property type="match status" value="1"/>
</dbReference>
<dbReference type="EMBL" id="CYSA01000018">
    <property type="protein sequence ID" value="CUH65675.1"/>
    <property type="molecule type" value="Genomic_DNA"/>
</dbReference>
<dbReference type="RefSeq" id="WP_058262743.1">
    <property type="nucleotide sequence ID" value="NZ_CP051181.1"/>
</dbReference>
<dbReference type="InterPro" id="IPR029787">
    <property type="entry name" value="Nucleotide_cyclase"/>
</dbReference>
<evidence type="ECO:0000313" key="2">
    <source>
        <dbReference type="EMBL" id="CUH65675.1"/>
    </source>
</evidence>
<proteinExistence type="predicted"/>
<dbReference type="InterPro" id="IPR043128">
    <property type="entry name" value="Rev_trsase/Diguanyl_cyclase"/>
</dbReference>
<reference evidence="2 3" key="1">
    <citation type="submission" date="2015-09" db="EMBL/GenBank/DDBJ databases">
        <authorList>
            <consortium name="Swine Surveillance"/>
        </authorList>
    </citation>
    <scope>NUCLEOTIDE SEQUENCE [LARGE SCALE GENOMIC DNA]</scope>
    <source>
        <strain evidence="2 3">CECT 4357</strain>
    </source>
</reference>
<dbReference type="CDD" id="cd01949">
    <property type="entry name" value="GGDEF"/>
    <property type="match status" value="1"/>
</dbReference>
<dbReference type="InterPro" id="IPR042463">
    <property type="entry name" value="HNOB_dom_associated_sf"/>
</dbReference>
<dbReference type="InterPro" id="IPR052163">
    <property type="entry name" value="DGC-Regulatory_Protein"/>
</dbReference>
<dbReference type="Gene3D" id="3.30.70.270">
    <property type="match status" value="1"/>
</dbReference>
<gene>
    <name evidence="2" type="primary">dosC</name>
    <name evidence="2" type="ORF">TG4357_01995</name>
</gene>
<dbReference type="Gene3D" id="3.30.450.260">
    <property type="entry name" value="Haem NO binding associated domain"/>
    <property type="match status" value="1"/>
</dbReference>
<dbReference type="SMART" id="SM00267">
    <property type="entry name" value="GGDEF"/>
    <property type="match status" value="1"/>
</dbReference>
<keyword evidence="2" id="KW-0548">Nucleotidyltransferase</keyword>
<dbReference type="GO" id="GO:0052621">
    <property type="term" value="F:diguanylate cyclase activity"/>
    <property type="evidence" value="ECO:0007669"/>
    <property type="project" value="UniProtKB-EC"/>
</dbReference>
<dbReference type="InterPro" id="IPR000160">
    <property type="entry name" value="GGDEF_dom"/>
</dbReference>
<dbReference type="Proteomes" id="UP000051587">
    <property type="component" value="Unassembled WGS sequence"/>
</dbReference>
<dbReference type="EC" id="2.7.7.65" evidence="2"/>
<protein>
    <submittedName>
        <fullName evidence="2">Diguanylate cyclase DosC</fullName>
        <ecNumber evidence="2">2.7.7.65</ecNumber>
    </submittedName>
</protein>
<keyword evidence="3" id="KW-1185">Reference proteome</keyword>
<dbReference type="PANTHER" id="PTHR46663:SF4">
    <property type="entry name" value="DIGUANYLATE CYCLASE DGCT-RELATED"/>
    <property type="match status" value="1"/>
</dbReference>
<organism evidence="2 3">
    <name type="scientific">Thalassovita gelatinovora</name>
    <name type="common">Thalassobius gelatinovorus</name>
    <dbReference type="NCBI Taxonomy" id="53501"/>
    <lineage>
        <taxon>Bacteria</taxon>
        <taxon>Pseudomonadati</taxon>
        <taxon>Pseudomonadota</taxon>
        <taxon>Alphaproteobacteria</taxon>
        <taxon>Rhodobacterales</taxon>
        <taxon>Roseobacteraceae</taxon>
        <taxon>Thalassovita</taxon>
    </lineage>
</organism>
<evidence type="ECO:0000259" key="1">
    <source>
        <dbReference type="PROSITE" id="PS50887"/>
    </source>
</evidence>